<dbReference type="EMBL" id="BMFT01000001">
    <property type="protein sequence ID" value="GGH10014.1"/>
    <property type="molecule type" value="Genomic_DNA"/>
</dbReference>
<evidence type="ECO:0000256" key="1">
    <source>
        <dbReference type="ARBA" id="ARBA00001947"/>
    </source>
</evidence>
<accession>A0ABQ1Y2F7</accession>
<dbReference type="InterPro" id="IPR004183">
    <property type="entry name" value="Xdiol_dOase_suB"/>
</dbReference>
<keyword evidence="5" id="KW-0560">Oxidoreductase</keyword>
<comment type="caution">
    <text evidence="7">The sequence shown here is derived from an EMBL/GenBank/DDBJ whole genome shotgun (WGS) entry which is preliminary data.</text>
</comment>
<dbReference type="GO" id="GO:0051213">
    <property type="term" value="F:dioxygenase activity"/>
    <property type="evidence" value="ECO:0007669"/>
    <property type="project" value="UniProtKB-KW"/>
</dbReference>
<keyword evidence="3" id="KW-0479">Metal-binding</keyword>
<dbReference type="Gene3D" id="3.40.830.10">
    <property type="entry name" value="LigB-like"/>
    <property type="match status" value="1"/>
</dbReference>
<dbReference type="SUPFAM" id="SSF53213">
    <property type="entry name" value="LigB-like"/>
    <property type="match status" value="1"/>
</dbReference>
<proteinExistence type="inferred from homology"/>
<dbReference type="InterPro" id="IPR014436">
    <property type="entry name" value="Extradiol_dOase_DODA"/>
</dbReference>
<evidence type="ECO:0000256" key="3">
    <source>
        <dbReference type="ARBA" id="ARBA00022723"/>
    </source>
</evidence>
<dbReference type="RefSeq" id="WP_188534820.1">
    <property type="nucleotide sequence ID" value="NZ_BMFT01000001.1"/>
</dbReference>
<name>A0ABQ1Y2F7_9BACL</name>
<dbReference type="Proteomes" id="UP000659344">
    <property type="component" value="Unassembled WGS sequence"/>
</dbReference>
<dbReference type="PIRSF" id="PIRSF006157">
    <property type="entry name" value="Doxgns_DODA"/>
    <property type="match status" value="1"/>
</dbReference>
<gene>
    <name evidence="7" type="ORF">GCM10008013_01230</name>
</gene>
<evidence type="ECO:0000256" key="5">
    <source>
        <dbReference type="ARBA" id="ARBA00023002"/>
    </source>
</evidence>
<evidence type="ECO:0000259" key="6">
    <source>
        <dbReference type="Pfam" id="PF02900"/>
    </source>
</evidence>
<sequence length="266" mass="30041">MTQPALFIAHGSPTLAIEDNAYTKFLKQLGQEILRKPRAIVIFSAHWDSPDQYVTEDTHHQTLHDFYGFPDEMYNINYPVPGDPELSREIGSIFKNNNLPFLMSSGRGLDHGAWVVLRAMFPNGDVPVVALSVDSRRSPEEQYAIGRMISGLREQNVLVIGSGGLVHNLRLLGDNKSIPADWAVEFDDWVGEQLVNWDLRSLLQYEKKAPHVRDAVPAYAKEHIVPLLYAMGAGDNDRIARKLFQEYQYGSLSLNCWMFGGQDIKI</sequence>
<dbReference type="PANTHER" id="PTHR30096:SF0">
    <property type="entry name" value="4,5-DOPA DIOXYGENASE EXTRADIOL-LIKE PROTEIN"/>
    <property type="match status" value="1"/>
</dbReference>
<evidence type="ECO:0000256" key="4">
    <source>
        <dbReference type="ARBA" id="ARBA00022833"/>
    </source>
</evidence>
<keyword evidence="4" id="KW-0862">Zinc</keyword>
<feature type="domain" description="Extradiol ring-cleavage dioxygenase class III enzyme subunit B" evidence="6">
    <location>
        <begin position="5"/>
        <end position="251"/>
    </location>
</feature>
<comment type="cofactor">
    <cofactor evidence="1">
        <name>Zn(2+)</name>
        <dbReference type="ChEBI" id="CHEBI:29105"/>
    </cofactor>
</comment>
<dbReference type="CDD" id="cd07363">
    <property type="entry name" value="45_DOPA_Dioxygenase"/>
    <property type="match status" value="1"/>
</dbReference>
<evidence type="ECO:0000256" key="2">
    <source>
        <dbReference type="ARBA" id="ARBA00007581"/>
    </source>
</evidence>
<keyword evidence="7" id="KW-0223">Dioxygenase</keyword>
<dbReference type="Pfam" id="PF02900">
    <property type="entry name" value="LigB"/>
    <property type="match status" value="1"/>
</dbReference>
<organism evidence="7 8">
    <name type="scientific">Paenibacillus segetis</name>
    <dbReference type="NCBI Taxonomy" id="1325360"/>
    <lineage>
        <taxon>Bacteria</taxon>
        <taxon>Bacillati</taxon>
        <taxon>Bacillota</taxon>
        <taxon>Bacilli</taxon>
        <taxon>Bacillales</taxon>
        <taxon>Paenibacillaceae</taxon>
        <taxon>Paenibacillus</taxon>
    </lineage>
</organism>
<protein>
    <submittedName>
        <fullName evidence="7">Dioxygenase</fullName>
    </submittedName>
</protein>
<evidence type="ECO:0000313" key="8">
    <source>
        <dbReference type="Proteomes" id="UP000659344"/>
    </source>
</evidence>
<dbReference type="PANTHER" id="PTHR30096">
    <property type="entry name" value="4,5-DOPA DIOXYGENASE EXTRADIOL-LIKE PROTEIN"/>
    <property type="match status" value="1"/>
</dbReference>
<keyword evidence="8" id="KW-1185">Reference proteome</keyword>
<reference evidence="8" key="1">
    <citation type="journal article" date="2019" name="Int. J. Syst. Evol. Microbiol.">
        <title>The Global Catalogue of Microorganisms (GCM) 10K type strain sequencing project: providing services to taxonomists for standard genome sequencing and annotation.</title>
        <authorList>
            <consortium name="The Broad Institute Genomics Platform"/>
            <consortium name="The Broad Institute Genome Sequencing Center for Infectious Disease"/>
            <person name="Wu L."/>
            <person name="Ma J."/>
        </authorList>
    </citation>
    <scope>NUCLEOTIDE SEQUENCE [LARGE SCALE GENOMIC DNA]</scope>
    <source>
        <strain evidence="8">CGMCC 1.12769</strain>
    </source>
</reference>
<evidence type="ECO:0000313" key="7">
    <source>
        <dbReference type="EMBL" id="GGH10014.1"/>
    </source>
</evidence>
<comment type="similarity">
    <text evidence="2">Belongs to the DODA-type extradiol aromatic ring-opening dioxygenase family.</text>
</comment>